<keyword evidence="8" id="KW-1185">Reference proteome</keyword>
<name>A0A4Q7P0Q1_9FIRM</name>
<protein>
    <recommendedName>
        <fullName evidence="5">Rqc2 homolog RqcH</fullName>
        <shortName evidence="5">RqcH</shortName>
    </recommendedName>
</protein>
<evidence type="ECO:0000256" key="5">
    <source>
        <dbReference type="HAMAP-Rule" id="MF_00844"/>
    </source>
</evidence>
<dbReference type="PANTHER" id="PTHR15239">
    <property type="entry name" value="NUCLEAR EXPORT MEDIATOR FACTOR NEMF"/>
    <property type="match status" value="1"/>
</dbReference>
<comment type="similarity">
    <text evidence="5">Belongs to the NEMF family.</text>
</comment>
<dbReference type="GO" id="GO:0072344">
    <property type="term" value="P:rescue of stalled ribosome"/>
    <property type="evidence" value="ECO:0007669"/>
    <property type="project" value="UniProtKB-UniRule"/>
</dbReference>
<comment type="subunit">
    <text evidence="5">Associates with stalled 50S ribosomal subunits. Binds to RqcP.</text>
</comment>
<dbReference type="GO" id="GO:1990112">
    <property type="term" value="C:RQC complex"/>
    <property type="evidence" value="ECO:0007669"/>
    <property type="project" value="TreeGrafter"/>
</dbReference>
<evidence type="ECO:0000256" key="3">
    <source>
        <dbReference type="ARBA" id="ARBA00022884"/>
    </source>
</evidence>
<dbReference type="Proteomes" id="UP000292927">
    <property type="component" value="Unassembled WGS sequence"/>
</dbReference>
<evidence type="ECO:0000259" key="6">
    <source>
        <dbReference type="Pfam" id="PF05670"/>
    </source>
</evidence>
<dbReference type="OrthoDB" id="9766163at2"/>
<accession>A0A4Q7P0Q1</accession>
<dbReference type="Pfam" id="PF05833">
    <property type="entry name" value="NFACT_N"/>
    <property type="match status" value="1"/>
</dbReference>
<dbReference type="InterPro" id="IPR043682">
    <property type="entry name" value="RqcH_bacterial"/>
</dbReference>
<keyword evidence="3 5" id="KW-0694">RNA-binding</keyword>
<reference evidence="7 8" key="1">
    <citation type="submission" date="2019-02" db="EMBL/GenBank/DDBJ databases">
        <title>Genomic Encyclopedia of Type Strains, Phase IV (KMG-IV): sequencing the most valuable type-strain genomes for metagenomic binning, comparative biology and taxonomic classification.</title>
        <authorList>
            <person name="Goeker M."/>
        </authorList>
    </citation>
    <scope>NUCLEOTIDE SEQUENCE [LARGE SCALE GENOMIC DNA]</scope>
    <source>
        <strain evidence="7 8">DSM 29486</strain>
    </source>
</reference>
<evidence type="ECO:0000313" key="7">
    <source>
        <dbReference type="EMBL" id="RZS92868.1"/>
    </source>
</evidence>
<dbReference type="AlphaFoldDB" id="A0A4Q7P0Q1"/>
<dbReference type="PANTHER" id="PTHR15239:SF6">
    <property type="entry name" value="RIBOSOME QUALITY CONTROL COMPLEX SUBUNIT NEMF"/>
    <property type="match status" value="1"/>
</dbReference>
<gene>
    <name evidence="5" type="primary">rqcH</name>
    <name evidence="7" type="ORF">EV209_2611</name>
</gene>
<dbReference type="Pfam" id="PF05670">
    <property type="entry name" value="NFACT-R_1"/>
    <property type="match status" value="1"/>
</dbReference>
<dbReference type="Gene3D" id="2.30.310.10">
    <property type="entry name" value="ibrinogen binding protein from staphylococcus aureus domain"/>
    <property type="match status" value="1"/>
</dbReference>
<dbReference type="GO" id="GO:0019843">
    <property type="term" value="F:rRNA binding"/>
    <property type="evidence" value="ECO:0007669"/>
    <property type="project" value="UniProtKB-UniRule"/>
</dbReference>
<dbReference type="HAMAP" id="MF_00844_B">
    <property type="entry name" value="RqcH_B"/>
    <property type="match status" value="1"/>
</dbReference>
<dbReference type="EMBL" id="SGXF01000006">
    <property type="protein sequence ID" value="RZS92868.1"/>
    <property type="molecule type" value="Genomic_DNA"/>
</dbReference>
<proteinExistence type="inferred from homology"/>
<organism evidence="7 8">
    <name type="scientific">Cuneatibacter caecimuris</name>
    <dbReference type="NCBI Taxonomy" id="1796618"/>
    <lineage>
        <taxon>Bacteria</taxon>
        <taxon>Bacillati</taxon>
        <taxon>Bacillota</taxon>
        <taxon>Clostridia</taxon>
        <taxon>Lachnospirales</taxon>
        <taxon>Lachnospiraceae</taxon>
        <taxon>Cuneatibacter</taxon>
    </lineage>
</organism>
<evidence type="ECO:0000313" key="8">
    <source>
        <dbReference type="Proteomes" id="UP000292927"/>
    </source>
</evidence>
<comment type="function">
    <text evidence="5">Key component of the ribosome quality control system (RQC), a ribosome-associated complex that mediates the extraction of incompletely synthesized nascent chains from stalled ribosomes and their subsequent degradation. RqcH recruits Ala-charged tRNA, and with RqcP directs the elongation of stalled nascent chains on 50S ribosomal subunits, leading to non-templated C-terminal alanine extensions (Ala tail). The Ala tail promotes nascent chain degradation. May add between 1 and at least 8 Ala residues. Binds to stalled 50S ribosomal subunits.</text>
</comment>
<sequence>MALDGIVIASLADEFSRCLIGGRISRIAQPEPDELLLTVKAGRDTYKLLLSASAGLPLAYFTENTFSNPATAPNFCMLLRKHIGNGRILSVRQPGLERILDIEVEHLDELGDLQKKHLIIELMGKHSNIIFCEEGDRIIDSIKHVSAQMSSVREVLPGRQWFIPDTMHKLNPLELPETEIRSALASCSRPGHKAFYTLFTGISPAISEEVLFRAGIDGAVPCSELDELSLTHLAHTFFLLLDEVKSGQFFPSVYYLGQEPVEFSSLQLSSLTECARTDFDSPSRMLEQFYAEKNQAVRIRQKSAELRKVVQTLLERSRKKYDLQEKQLKDTEKRDKYRLYGELLTTYGYQLPAGEREAKVVNFYDNQEITIPLDDTMSPLDNAKRYYEKYSKQKRTCEALTGHLQETGDEISHLESIAASIDMAQNPDDLVQIKEELIQCGYMRRHVQTKGRQKVKLSSRPWHYLSSDGFDIYVGRNNLQNEELTFKFAEGKDLWFHAKKIPGSHVIVKTGGRGFEIPDRTCEEAASLAAYYSQGRNAEKVEIDYIDKKQVKKPAGGKPGFVIYHSNYSMVAAPDISGPTLLEE</sequence>
<keyword evidence="4 5" id="KW-0648">Protein biosynthesis</keyword>
<evidence type="ECO:0000256" key="4">
    <source>
        <dbReference type="ARBA" id="ARBA00022917"/>
    </source>
</evidence>
<dbReference type="InterPro" id="IPR008532">
    <property type="entry name" value="NFACT_RNA-bd"/>
</dbReference>
<keyword evidence="2 5" id="KW-0699">rRNA-binding</keyword>
<feature type="domain" description="NFACT RNA-binding" evidence="6">
    <location>
        <begin position="463"/>
        <end position="556"/>
    </location>
</feature>
<dbReference type="GO" id="GO:0043023">
    <property type="term" value="F:ribosomal large subunit binding"/>
    <property type="evidence" value="ECO:0007669"/>
    <property type="project" value="UniProtKB-UniRule"/>
</dbReference>
<evidence type="ECO:0000256" key="1">
    <source>
        <dbReference type="ARBA" id="ARBA00022555"/>
    </source>
</evidence>
<dbReference type="InterPro" id="IPR051608">
    <property type="entry name" value="RQC_Subunit_NEMF"/>
</dbReference>
<dbReference type="GO" id="GO:0000049">
    <property type="term" value="F:tRNA binding"/>
    <property type="evidence" value="ECO:0007669"/>
    <property type="project" value="UniProtKB-UniRule"/>
</dbReference>
<dbReference type="RefSeq" id="WP_130435872.1">
    <property type="nucleotide sequence ID" value="NZ_SGXF01000006.1"/>
</dbReference>
<evidence type="ECO:0000256" key="2">
    <source>
        <dbReference type="ARBA" id="ARBA00022730"/>
    </source>
</evidence>
<comment type="caution">
    <text evidence="7">The sequence shown here is derived from an EMBL/GenBank/DDBJ whole genome shotgun (WGS) entry which is preliminary data.</text>
</comment>
<keyword evidence="1 5" id="KW-0820">tRNA-binding</keyword>
<dbReference type="Gene3D" id="1.10.8.50">
    <property type="match status" value="1"/>
</dbReference>